<keyword evidence="2" id="KW-1185">Reference proteome</keyword>
<accession>A0A8J6I003</accession>
<organism evidence="1 2">
    <name type="scientific">Tenebrio molitor</name>
    <name type="common">Yellow mealworm beetle</name>
    <dbReference type="NCBI Taxonomy" id="7067"/>
    <lineage>
        <taxon>Eukaryota</taxon>
        <taxon>Metazoa</taxon>
        <taxon>Ecdysozoa</taxon>
        <taxon>Arthropoda</taxon>
        <taxon>Hexapoda</taxon>
        <taxon>Insecta</taxon>
        <taxon>Pterygota</taxon>
        <taxon>Neoptera</taxon>
        <taxon>Endopterygota</taxon>
        <taxon>Coleoptera</taxon>
        <taxon>Polyphaga</taxon>
        <taxon>Cucujiformia</taxon>
        <taxon>Tenebrionidae</taxon>
        <taxon>Tenebrio</taxon>
    </lineage>
</organism>
<comment type="caution">
    <text evidence="1">The sequence shown here is derived from an EMBL/GenBank/DDBJ whole genome shotgun (WGS) entry which is preliminary data.</text>
</comment>
<dbReference type="EMBL" id="JABDTM020000744">
    <property type="protein sequence ID" value="KAH0822618.1"/>
    <property type="molecule type" value="Genomic_DNA"/>
</dbReference>
<gene>
    <name evidence="1" type="ORF">GEV33_000173</name>
</gene>
<name>A0A8J6I003_TENMO</name>
<evidence type="ECO:0000313" key="1">
    <source>
        <dbReference type="EMBL" id="KAH0822618.1"/>
    </source>
</evidence>
<reference evidence="1" key="2">
    <citation type="submission" date="2021-08" db="EMBL/GenBank/DDBJ databases">
        <authorList>
            <person name="Eriksson T."/>
        </authorList>
    </citation>
    <scope>NUCLEOTIDE SEQUENCE</scope>
    <source>
        <strain evidence="1">Stoneville</strain>
        <tissue evidence="1">Whole head</tissue>
    </source>
</reference>
<protein>
    <submittedName>
        <fullName evidence="1">Uncharacterized protein</fullName>
    </submittedName>
</protein>
<proteinExistence type="predicted"/>
<dbReference type="Proteomes" id="UP000719412">
    <property type="component" value="Unassembled WGS sequence"/>
</dbReference>
<dbReference type="AlphaFoldDB" id="A0A8J6I003"/>
<evidence type="ECO:0000313" key="2">
    <source>
        <dbReference type="Proteomes" id="UP000719412"/>
    </source>
</evidence>
<sequence length="104" mass="11471">MAKHRDNSDGNSSWVPSACLAYFPSPIAIYPRVDNLTSHVVEDDTLPGIPSWRSPEITATATPVGSLRLASLISPIIVICPVSTTYFWPNTCSWFFLQQMDGRS</sequence>
<reference evidence="1" key="1">
    <citation type="journal article" date="2020" name="J Insects Food Feed">
        <title>The yellow mealworm (Tenebrio molitor) genome: a resource for the emerging insects as food and feed industry.</title>
        <authorList>
            <person name="Eriksson T."/>
            <person name="Andere A."/>
            <person name="Kelstrup H."/>
            <person name="Emery V."/>
            <person name="Picard C."/>
        </authorList>
    </citation>
    <scope>NUCLEOTIDE SEQUENCE</scope>
    <source>
        <strain evidence="1">Stoneville</strain>
        <tissue evidence="1">Whole head</tissue>
    </source>
</reference>